<dbReference type="InterPro" id="IPR005224">
    <property type="entry name" value="SfsA"/>
</dbReference>
<feature type="domain" description="Sugar fermentation stimulation protein C-terminal" evidence="2">
    <location>
        <begin position="85"/>
        <end position="241"/>
    </location>
</feature>
<evidence type="ECO:0000256" key="1">
    <source>
        <dbReference type="HAMAP-Rule" id="MF_00095"/>
    </source>
</evidence>
<evidence type="ECO:0000259" key="2">
    <source>
        <dbReference type="Pfam" id="PF03749"/>
    </source>
</evidence>
<sequence>MRFKSPLERGTLIRRYKRFLADVTRADGSETTIHVPNPGAMLGLTEPGLPVWMSRSPDPKRKLPLTLEMVELPDAGLVGVNTMNPNRIAELAIAEGLIPELTGYPILRREVRYDENSRIDILLSPSPHGEGGDGVAGDGWGGLTPDRPSAWVEIKNVHFSRTPGLAEFPDCRTERGVKHLHALERVVDTGGRAVIVFVLQRMDCTAFTTADDIDKVYGPALRRAASHGVEVLCYSCHLTPEAIRLDRALPWRPNS</sequence>
<reference evidence="4 5" key="1">
    <citation type="journal article" date="2019" name="Int. J. Syst. Evol. Microbiol.">
        <title>The Global Catalogue of Microorganisms (GCM) 10K type strain sequencing project: providing services to taxonomists for standard genome sequencing and annotation.</title>
        <authorList>
            <consortium name="The Broad Institute Genomics Platform"/>
            <consortium name="The Broad Institute Genome Sequencing Center for Infectious Disease"/>
            <person name="Wu L."/>
            <person name="Ma J."/>
        </authorList>
    </citation>
    <scope>NUCLEOTIDE SEQUENCE [LARGE SCALE GENOMIC DNA]</scope>
    <source>
        <strain evidence="4 5">JCM 12928</strain>
    </source>
</reference>
<protein>
    <recommendedName>
        <fullName evidence="1">Sugar fermentation stimulation protein homolog</fullName>
    </recommendedName>
</protein>
<evidence type="ECO:0000313" key="4">
    <source>
        <dbReference type="EMBL" id="GAA0609954.1"/>
    </source>
</evidence>
<accession>A0ABN1GER9</accession>
<dbReference type="RefSeq" id="WP_343788689.1">
    <property type="nucleotide sequence ID" value="NZ_BAAAGA010000001.1"/>
</dbReference>
<organism evidence="4 5">
    <name type="scientific">Brevundimonas kwangchunensis</name>
    <dbReference type="NCBI Taxonomy" id="322163"/>
    <lineage>
        <taxon>Bacteria</taxon>
        <taxon>Pseudomonadati</taxon>
        <taxon>Pseudomonadota</taxon>
        <taxon>Alphaproteobacteria</taxon>
        <taxon>Caulobacterales</taxon>
        <taxon>Caulobacteraceae</taxon>
        <taxon>Brevundimonas</taxon>
    </lineage>
</organism>
<dbReference type="Pfam" id="PF03749">
    <property type="entry name" value="SfsA"/>
    <property type="match status" value="1"/>
</dbReference>
<dbReference type="PANTHER" id="PTHR30545:SF2">
    <property type="entry name" value="SUGAR FERMENTATION STIMULATION PROTEIN A"/>
    <property type="match status" value="1"/>
</dbReference>
<dbReference type="CDD" id="cd22359">
    <property type="entry name" value="SfsA-like_bacterial"/>
    <property type="match status" value="1"/>
</dbReference>
<dbReference type="InterPro" id="IPR041465">
    <property type="entry name" value="SfsA_N"/>
</dbReference>
<dbReference type="Gene3D" id="2.40.50.580">
    <property type="match status" value="1"/>
</dbReference>
<dbReference type="EMBL" id="BAAAGA010000001">
    <property type="protein sequence ID" value="GAA0609954.1"/>
    <property type="molecule type" value="Genomic_DNA"/>
</dbReference>
<evidence type="ECO:0000259" key="3">
    <source>
        <dbReference type="Pfam" id="PF17746"/>
    </source>
</evidence>
<comment type="caution">
    <text evidence="4">The sequence shown here is derived from an EMBL/GenBank/DDBJ whole genome shotgun (WGS) entry which is preliminary data.</text>
</comment>
<dbReference type="PANTHER" id="PTHR30545">
    <property type="entry name" value="SUGAR FERMENTATION STIMULATION PROTEIN A"/>
    <property type="match status" value="1"/>
</dbReference>
<dbReference type="Proteomes" id="UP001501352">
    <property type="component" value="Unassembled WGS sequence"/>
</dbReference>
<dbReference type="Gene3D" id="3.40.1350.60">
    <property type="match status" value="1"/>
</dbReference>
<gene>
    <name evidence="1 4" type="primary">sfsA</name>
    <name evidence="4" type="ORF">GCM10009422_00930</name>
</gene>
<dbReference type="InterPro" id="IPR040452">
    <property type="entry name" value="SfsA_C"/>
</dbReference>
<proteinExistence type="inferred from homology"/>
<name>A0ABN1GER9_9CAUL</name>
<dbReference type="Pfam" id="PF17746">
    <property type="entry name" value="SfsA_N"/>
    <property type="match status" value="1"/>
</dbReference>
<evidence type="ECO:0000313" key="5">
    <source>
        <dbReference type="Proteomes" id="UP001501352"/>
    </source>
</evidence>
<dbReference type="HAMAP" id="MF_00095">
    <property type="entry name" value="SfsA"/>
    <property type="match status" value="1"/>
</dbReference>
<comment type="similarity">
    <text evidence="1">Belongs to the SfsA family.</text>
</comment>
<keyword evidence="5" id="KW-1185">Reference proteome</keyword>
<feature type="domain" description="SfsA N-terminal OB" evidence="3">
    <location>
        <begin position="13"/>
        <end position="79"/>
    </location>
</feature>